<dbReference type="RefSeq" id="WP_192624065.1">
    <property type="nucleotide sequence ID" value="NZ_JADBGG010000020.1"/>
</dbReference>
<accession>A0ABR9H5J2</accession>
<dbReference type="Pfam" id="PF13511">
    <property type="entry name" value="DUF4124"/>
    <property type="match status" value="1"/>
</dbReference>
<dbReference type="EMBL" id="JADBGG010000020">
    <property type="protein sequence ID" value="MBE1425971.1"/>
    <property type="molecule type" value="Genomic_DNA"/>
</dbReference>
<feature type="domain" description="DUF4124" evidence="2">
    <location>
        <begin position="10"/>
        <end position="49"/>
    </location>
</feature>
<comment type="caution">
    <text evidence="3">The sequence shown here is derived from an EMBL/GenBank/DDBJ whole genome shotgun (WGS) entry which is preliminary data.</text>
</comment>
<sequence length="214" mass="23525">MKKILGLVLFVMLACPVHAGGFYKWRDADGVLHITDHPPDEAVESEVDSETRINKAPMGQRGSGSRVQIQDQGQGLGRVQGNLPEEDKALQDTINRVKSEIAYLESQKRMDPSMERAGLRSDIRRKQEMLQDLYLEESGVSKAEIALRRMQEKERRISTALSFASKPVLTGPQGQVYIPGAAGNYINTGTGAVMLPQGGNNYLNTQTGRIVTGN</sequence>
<keyword evidence="1" id="KW-0732">Signal</keyword>
<evidence type="ECO:0000313" key="3">
    <source>
        <dbReference type="EMBL" id="MBE1425971.1"/>
    </source>
</evidence>
<keyword evidence="4" id="KW-1185">Reference proteome</keyword>
<protein>
    <recommendedName>
        <fullName evidence="2">DUF4124 domain-containing protein</fullName>
    </recommendedName>
</protein>
<evidence type="ECO:0000259" key="2">
    <source>
        <dbReference type="Pfam" id="PF13511"/>
    </source>
</evidence>
<proteinExistence type="predicted"/>
<name>A0ABR9H5J2_9BACT</name>
<dbReference type="InterPro" id="IPR025392">
    <property type="entry name" value="DUF4124"/>
</dbReference>
<dbReference type="Proteomes" id="UP000639010">
    <property type="component" value="Unassembled WGS sequence"/>
</dbReference>
<organism evidence="3 4">
    <name type="scientific">Desulfomicrobium macestii</name>
    <dbReference type="NCBI Taxonomy" id="90731"/>
    <lineage>
        <taxon>Bacteria</taxon>
        <taxon>Pseudomonadati</taxon>
        <taxon>Thermodesulfobacteriota</taxon>
        <taxon>Desulfovibrionia</taxon>
        <taxon>Desulfovibrionales</taxon>
        <taxon>Desulfomicrobiaceae</taxon>
        <taxon>Desulfomicrobium</taxon>
    </lineage>
</organism>
<evidence type="ECO:0000256" key="1">
    <source>
        <dbReference type="SAM" id="SignalP"/>
    </source>
</evidence>
<reference evidence="3 4" key="1">
    <citation type="submission" date="2020-10" db="EMBL/GenBank/DDBJ databases">
        <title>Genomic Encyclopedia of Type Strains, Phase IV (KMG-IV): sequencing the most valuable type-strain genomes for metagenomic binning, comparative biology and taxonomic classification.</title>
        <authorList>
            <person name="Goeker M."/>
        </authorList>
    </citation>
    <scope>NUCLEOTIDE SEQUENCE [LARGE SCALE GENOMIC DNA]</scope>
    <source>
        <strain evidence="3 4">DSM 4194</strain>
    </source>
</reference>
<gene>
    <name evidence="3" type="ORF">H4684_002630</name>
</gene>
<feature type="chain" id="PRO_5045361691" description="DUF4124 domain-containing protein" evidence="1">
    <location>
        <begin position="20"/>
        <end position="214"/>
    </location>
</feature>
<dbReference type="PROSITE" id="PS51257">
    <property type="entry name" value="PROKAR_LIPOPROTEIN"/>
    <property type="match status" value="1"/>
</dbReference>
<evidence type="ECO:0000313" key="4">
    <source>
        <dbReference type="Proteomes" id="UP000639010"/>
    </source>
</evidence>
<feature type="signal peptide" evidence="1">
    <location>
        <begin position="1"/>
        <end position="19"/>
    </location>
</feature>